<dbReference type="AlphaFoldDB" id="A0A6G0WM52"/>
<dbReference type="InterPro" id="IPR045862">
    <property type="entry name" value="Trf4-like"/>
</dbReference>
<dbReference type="SUPFAM" id="SSF81301">
    <property type="entry name" value="Nucleotidyltransferase"/>
    <property type="match status" value="1"/>
</dbReference>
<dbReference type="EMBL" id="VJMJ01000178">
    <property type="protein sequence ID" value="KAF0728402.1"/>
    <property type="molecule type" value="Genomic_DNA"/>
</dbReference>
<reference evidence="3 4" key="1">
    <citation type="submission" date="2019-07" db="EMBL/GenBank/DDBJ databases">
        <title>Genomics analysis of Aphanomyces spp. identifies a new class of oomycete effector associated with host adaptation.</title>
        <authorList>
            <person name="Gaulin E."/>
        </authorList>
    </citation>
    <scope>NUCLEOTIDE SEQUENCE [LARGE SCALE GENOMIC DNA]</scope>
    <source>
        <strain evidence="3 4">ATCC 201684</strain>
    </source>
</reference>
<organism evidence="3 4">
    <name type="scientific">Aphanomyces euteiches</name>
    <dbReference type="NCBI Taxonomy" id="100861"/>
    <lineage>
        <taxon>Eukaryota</taxon>
        <taxon>Sar</taxon>
        <taxon>Stramenopiles</taxon>
        <taxon>Oomycota</taxon>
        <taxon>Saprolegniomycetes</taxon>
        <taxon>Saprolegniales</taxon>
        <taxon>Verrucalvaceae</taxon>
        <taxon>Aphanomyces</taxon>
    </lineage>
</organism>
<feature type="compositionally biased region" description="Basic residues" evidence="1">
    <location>
        <begin position="61"/>
        <end position="72"/>
    </location>
</feature>
<dbReference type="Gene3D" id="1.10.1410.10">
    <property type="match status" value="1"/>
</dbReference>
<dbReference type="GO" id="GO:0031123">
    <property type="term" value="P:RNA 3'-end processing"/>
    <property type="evidence" value="ECO:0007669"/>
    <property type="project" value="TreeGrafter"/>
</dbReference>
<dbReference type="VEuPathDB" id="FungiDB:AeMF1_011061"/>
<feature type="region of interest" description="Disordered" evidence="1">
    <location>
        <begin position="17"/>
        <end position="90"/>
    </location>
</feature>
<dbReference type="GO" id="GO:0043634">
    <property type="term" value="P:polyadenylation-dependent ncRNA catabolic process"/>
    <property type="evidence" value="ECO:0007669"/>
    <property type="project" value="TreeGrafter"/>
</dbReference>
<dbReference type="GO" id="GO:0031499">
    <property type="term" value="C:TRAMP complex"/>
    <property type="evidence" value="ECO:0007669"/>
    <property type="project" value="TreeGrafter"/>
</dbReference>
<dbReference type="Proteomes" id="UP000481153">
    <property type="component" value="Unassembled WGS sequence"/>
</dbReference>
<dbReference type="PANTHER" id="PTHR23092:SF15">
    <property type="entry name" value="INACTIVE NON-CANONICAL POLY(A) RNA POLYMERASE PROTEIN TRF4-2-RELATED"/>
    <property type="match status" value="1"/>
</dbReference>
<gene>
    <name evidence="3" type="ORF">Ae201684_013766</name>
</gene>
<evidence type="ECO:0000256" key="1">
    <source>
        <dbReference type="SAM" id="MobiDB-lite"/>
    </source>
</evidence>
<dbReference type="InterPro" id="IPR043519">
    <property type="entry name" value="NT_sf"/>
</dbReference>
<dbReference type="InterPro" id="IPR054708">
    <property type="entry name" value="MTPAP-like_central"/>
</dbReference>
<proteinExistence type="predicted"/>
<dbReference type="Gene3D" id="3.30.460.10">
    <property type="entry name" value="Beta Polymerase, domain 2"/>
    <property type="match status" value="1"/>
</dbReference>
<evidence type="ECO:0000259" key="2">
    <source>
        <dbReference type="Pfam" id="PF22600"/>
    </source>
</evidence>
<keyword evidence="4" id="KW-1185">Reference proteome</keyword>
<evidence type="ECO:0000313" key="4">
    <source>
        <dbReference type="Proteomes" id="UP000481153"/>
    </source>
</evidence>
<dbReference type="SUPFAM" id="SSF81631">
    <property type="entry name" value="PAP/OAS1 substrate-binding domain"/>
    <property type="match status" value="1"/>
</dbReference>
<feature type="domain" description="Poly(A) RNA polymerase mitochondrial-like central palm" evidence="2">
    <location>
        <begin position="160"/>
        <end position="278"/>
    </location>
</feature>
<dbReference type="CDD" id="cd05402">
    <property type="entry name" value="NT_PAP_TUTase"/>
    <property type="match status" value="1"/>
</dbReference>
<comment type="caution">
    <text evidence="3">The sequence shown here is derived from an EMBL/GenBank/DDBJ whole genome shotgun (WGS) entry which is preliminary data.</text>
</comment>
<feature type="compositionally biased region" description="Polar residues" evidence="1">
    <location>
        <begin position="17"/>
        <end position="31"/>
    </location>
</feature>
<dbReference type="PANTHER" id="PTHR23092">
    <property type="entry name" value="POLY(A) RNA POLYMERASE"/>
    <property type="match status" value="1"/>
</dbReference>
<dbReference type="GO" id="GO:0003729">
    <property type="term" value="F:mRNA binding"/>
    <property type="evidence" value="ECO:0007669"/>
    <property type="project" value="TreeGrafter"/>
</dbReference>
<feature type="compositionally biased region" description="Polar residues" evidence="1">
    <location>
        <begin position="42"/>
        <end position="59"/>
    </location>
</feature>
<protein>
    <recommendedName>
        <fullName evidence="2">Poly(A) RNA polymerase mitochondrial-like central palm domain-containing protein</fullName>
    </recommendedName>
</protein>
<accession>A0A6G0WM52</accession>
<dbReference type="Pfam" id="PF22600">
    <property type="entry name" value="MTPAP-like_central"/>
    <property type="match status" value="1"/>
</dbReference>
<dbReference type="GO" id="GO:0005730">
    <property type="term" value="C:nucleolus"/>
    <property type="evidence" value="ECO:0007669"/>
    <property type="project" value="TreeGrafter"/>
</dbReference>
<evidence type="ECO:0000313" key="3">
    <source>
        <dbReference type="EMBL" id="KAF0728402.1"/>
    </source>
</evidence>
<sequence length="449" mass="51606">MDSTVCRKSEVIPCNQEVENQSSNIQPTFPTRQIHPPRTHANDSQWNNEPNQTSRSSQVKIPHRLKLRQRSKSHGECPSDNTSDSNDKTVPFAKATFPRETVVNNQKPTHSFPEQNQDLLLPEAWCPSALPIDCDLHRWFTHELEDYIERNDARLTSVRDKQRKAVNAIHRVVSELWNDARLEVYGSTYTQLCLPNSDVDCVILLPYPEKPPIDILHELKTKVEGSTWAHHVELLSSARIPVLKLQYVKGRFRVMLDITCGHSLGHSGIQARELVELYKYNMPAMRPLVIILKAHLHSKGLNASYSGGLSSYALVLLVIRFLQFYGDIHTAFLDIHEPEPQCDTQSCFIYTFFRNGVVVWQGTIGMLLVDFLEHHIYFDFHRYGISITNGGEYFDLGVDCTTSPMVCIMDPVRYNHNIGNSFRIHEIVHAWRVWHDQIMQRAPLSEMLT</sequence>
<name>A0A6G0WM52_9STRA</name>
<dbReference type="GO" id="GO:1990817">
    <property type="term" value="F:poly(A) RNA polymerase activity"/>
    <property type="evidence" value="ECO:0007669"/>
    <property type="project" value="InterPro"/>
</dbReference>